<dbReference type="InterPro" id="IPR005471">
    <property type="entry name" value="Tscrpt_reg_IclR_N"/>
</dbReference>
<evidence type="ECO:0000256" key="2">
    <source>
        <dbReference type="ARBA" id="ARBA00023125"/>
    </source>
</evidence>
<dbReference type="InterPro" id="IPR036390">
    <property type="entry name" value="WH_DNA-bd_sf"/>
</dbReference>
<evidence type="ECO:0000256" key="3">
    <source>
        <dbReference type="ARBA" id="ARBA00023163"/>
    </source>
</evidence>
<dbReference type="SUPFAM" id="SSF55781">
    <property type="entry name" value="GAF domain-like"/>
    <property type="match status" value="1"/>
</dbReference>
<dbReference type="Pfam" id="PF01614">
    <property type="entry name" value="IclR_C"/>
    <property type="match status" value="1"/>
</dbReference>
<evidence type="ECO:0000256" key="1">
    <source>
        <dbReference type="ARBA" id="ARBA00023015"/>
    </source>
</evidence>
<sequence length="253" mass="28548">MERDDTPVKATKITFEIIDLLRQWDGAGVSEIANYLEKPTSTVHDHLQTLESEEYLINDNGVYRIGARFLELGEQARSRMKVYHLARPEVDNLAEETGNHSNFMIEEHGRGIFMYKAKGENAVRLDTRVGMRVYLQTTALGKTILAHRPTEEVENIVERHGLPAITENTITDRDQLFAELAQIKERGYAIDDEERVQGMRCIAAPIIDEEGEAVAAVSVSGPKNRFQGEYLETTVPNLVLESSNVIEVNLTYT</sequence>
<dbReference type="PANTHER" id="PTHR30136">
    <property type="entry name" value="HELIX-TURN-HELIX TRANSCRIPTIONAL REGULATOR, ICLR FAMILY"/>
    <property type="match status" value="1"/>
</dbReference>
<evidence type="ECO:0000259" key="4">
    <source>
        <dbReference type="PROSITE" id="PS51077"/>
    </source>
</evidence>
<protein>
    <submittedName>
        <fullName evidence="6">IclR family transcriptional regulator</fullName>
    </submittedName>
</protein>
<feature type="domain" description="HTH iclR-type" evidence="4">
    <location>
        <begin position="8"/>
        <end position="67"/>
    </location>
</feature>
<proteinExistence type="predicted"/>
<keyword evidence="2" id="KW-0238">DNA-binding</keyword>
<dbReference type="GO" id="GO:0003677">
    <property type="term" value="F:DNA binding"/>
    <property type="evidence" value="ECO:0007669"/>
    <property type="project" value="UniProtKB-KW"/>
</dbReference>
<dbReference type="SMART" id="SM00346">
    <property type="entry name" value="HTH_ICLR"/>
    <property type="match status" value="1"/>
</dbReference>
<dbReference type="PANTHER" id="PTHR30136:SF35">
    <property type="entry name" value="HTH-TYPE TRANSCRIPTIONAL REGULATOR RV1719"/>
    <property type="match status" value="1"/>
</dbReference>
<dbReference type="AlphaFoldDB" id="A0ABD5V723"/>
<dbReference type="PROSITE" id="PS51077">
    <property type="entry name" value="HTH_ICLR"/>
    <property type="match status" value="1"/>
</dbReference>
<dbReference type="RefSeq" id="WP_340605696.1">
    <property type="nucleotide sequence ID" value="NZ_JBBMXV010000007.1"/>
</dbReference>
<dbReference type="InterPro" id="IPR014757">
    <property type="entry name" value="Tscrpt_reg_IclR_C"/>
</dbReference>
<organism evidence="6 7">
    <name type="scientific">Halalkalicoccus tibetensis</name>
    <dbReference type="NCBI Taxonomy" id="175632"/>
    <lineage>
        <taxon>Archaea</taxon>
        <taxon>Methanobacteriati</taxon>
        <taxon>Methanobacteriota</taxon>
        <taxon>Stenosarchaea group</taxon>
        <taxon>Halobacteria</taxon>
        <taxon>Halobacteriales</taxon>
        <taxon>Halococcaceae</taxon>
        <taxon>Halalkalicoccus</taxon>
    </lineage>
</organism>
<dbReference type="Gene3D" id="3.30.450.40">
    <property type="match status" value="1"/>
</dbReference>
<evidence type="ECO:0000313" key="7">
    <source>
        <dbReference type="Proteomes" id="UP001596312"/>
    </source>
</evidence>
<keyword evidence="1" id="KW-0805">Transcription regulation</keyword>
<evidence type="ECO:0000259" key="5">
    <source>
        <dbReference type="PROSITE" id="PS51078"/>
    </source>
</evidence>
<dbReference type="PROSITE" id="PS51078">
    <property type="entry name" value="ICLR_ED"/>
    <property type="match status" value="1"/>
</dbReference>
<name>A0ABD5V723_9EURY</name>
<dbReference type="EMBL" id="JBHSXQ010000007">
    <property type="protein sequence ID" value="MFC6907108.1"/>
    <property type="molecule type" value="Genomic_DNA"/>
</dbReference>
<dbReference type="InterPro" id="IPR050707">
    <property type="entry name" value="HTH_MetabolicPath_Reg"/>
</dbReference>
<evidence type="ECO:0000313" key="6">
    <source>
        <dbReference type="EMBL" id="MFC6907108.1"/>
    </source>
</evidence>
<keyword evidence="7" id="KW-1185">Reference proteome</keyword>
<dbReference type="SUPFAM" id="SSF46785">
    <property type="entry name" value="Winged helix' DNA-binding domain"/>
    <property type="match status" value="1"/>
</dbReference>
<keyword evidence="3" id="KW-0804">Transcription</keyword>
<dbReference type="InterPro" id="IPR029016">
    <property type="entry name" value="GAF-like_dom_sf"/>
</dbReference>
<dbReference type="InterPro" id="IPR036388">
    <property type="entry name" value="WH-like_DNA-bd_sf"/>
</dbReference>
<comment type="caution">
    <text evidence="6">The sequence shown here is derived from an EMBL/GenBank/DDBJ whole genome shotgun (WGS) entry which is preliminary data.</text>
</comment>
<accession>A0ABD5V723</accession>
<dbReference type="Pfam" id="PF09339">
    <property type="entry name" value="HTH_IclR"/>
    <property type="match status" value="1"/>
</dbReference>
<dbReference type="Gene3D" id="1.10.10.10">
    <property type="entry name" value="Winged helix-like DNA-binding domain superfamily/Winged helix DNA-binding domain"/>
    <property type="match status" value="1"/>
</dbReference>
<reference evidence="6 7" key="1">
    <citation type="journal article" date="2019" name="Int. J. Syst. Evol. Microbiol.">
        <title>The Global Catalogue of Microorganisms (GCM) 10K type strain sequencing project: providing services to taxonomists for standard genome sequencing and annotation.</title>
        <authorList>
            <consortium name="The Broad Institute Genomics Platform"/>
            <consortium name="The Broad Institute Genome Sequencing Center for Infectious Disease"/>
            <person name="Wu L."/>
            <person name="Ma J."/>
        </authorList>
    </citation>
    <scope>NUCLEOTIDE SEQUENCE [LARGE SCALE GENOMIC DNA]</scope>
    <source>
        <strain evidence="6 7">CGMCC 1.3240</strain>
    </source>
</reference>
<dbReference type="GO" id="GO:0006355">
    <property type="term" value="P:regulation of DNA-templated transcription"/>
    <property type="evidence" value="ECO:0007669"/>
    <property type="project" value="UniProtKB-ARBA"/>
</dbReference>
<feature type="domain" description="IclR-ED" evidence="5">
    <location>
        <begin position="68"/>
        <end position="252"/>
    </location>
</feature>
<gene>
    <name evidence="6" type="ORF">ACFQGH_18140</name>
</gene>
<dbReference type="Proteomes" id="UP001596312">
    <property type="component" value="Unassembled WGS sequence"/>
</dbReference>